<gene>
    <name evidence="2" type="ORF">V202x_17380</name>
</gene>
<feature type="domain" description="DUF6985" evidence="1">
    <location>
        <begin position="84"/>
        <end position="209"/>
    </location>
</feature>
<protein>
    <recommendedName>
        <fullName evidence="1">DUF6985 domain-containing protein</fullName>
    </recommendedName>
</protein>
<dbReference type="InterPro" id="IPR054254">
    <property type="entry name" value="DUF6985"/>
</dbReference>
<proteinExistence type="predicted"/>
<reference evidence="2 3" key="1">
    <citation type="submission" date="2019-03" db="EMBL/GenBank/DDBJ databases">
        <title>Deep-cultivation of Planctomycetes and their phenomic and genomic characterization uncovers novel biology.</title>
        <authorList>
            <person name="Wiegand S."/>
            <person name="Jogler M."/>
            <person name="Boedeker C."/>
            <person name="Pinto D."/>
            <person name="Vollmers J."/>
            <person name="Rivas-Marin E."/>
            <person name="Kohn T."/>
            <person name="Peeters S.H."/>
            <person name="Heuer A."/>
            <person name="Rast P."/>
            <person name="Oberbeckmann S."/>
            <person name="Bunk B."/>
            <person name="Jeske O."/>
            <person name="Meyerdierks A."/>
            <person name="Storesund J.E."/>
            <person name="Kallscheuer N."/>
            <person name="Luecker S."/>
            <person name="Lage O.M."/>
            <person name="Pohl T."/>
            <person name="Merkel B.J."/>
            <person name="Hornburger P."/>
            <person name="Mueller R.-W."/>
            <person name="Bruemmer F."/>
            <person name="Labrenz M."/>
            <person name="Spormann A.M."/>
            <person name="Op den Camp H."/>
            <person name="Overmann J."/>
            <person name="Amann R."/>
            <person name="Jetten M.S.M."/>
            <person name="Mascher T."/>
            <person name="Medema M.H."/>
            <person name="Devos D.P."/>
            <person name="Kaster A.-K."/>
            <person name="Ovreas L."/>
            <person name="Rohde M."/>
            <person name="Galperin M.Y."/>
            <person name="Jogler C."/>
        </authorList>
    </citation>
    <scope>NUCLEOTIDE SEQUENCE [LARGE SCALE GENOMIC DNA]</scope>
    <source>
        <strain evidence="2 3">V202</strain>
    </source>
</reference>
<evidence type="ECO:0000259" key="1">
    <source>
        <dbReference type="Pfam" id="PF22481"/>
    </source>
</evidence>
<dbReference type="Proteomes" id="UP000318384">
    <property type="component" value="Chromosome"/>
</dbReference>
<evidence type="ECO:0000313" key="2">
    <source>
        <dbReference type="EMBL" id="QDU08370.1"/>
    </source>
</evidence>
<accession>A0A517WSZ3</accession>
<dbReference type="RefSeq" id="WP_145172954.1">
    <property type="nucleotide sequence ID" value="NZ_CP037422.1"/>
</dbReference>
<keyword evidence="3" id="KW-1185">Reference proteome</keyword>
<name>A0A517WSZ3_9PLAN</name>
<evidence type="ECO:0000313" key="3">
    <source>
        <dbReference type="Proteomes" id="UP000318384"/>
    </source>
</evidence>
<sequence>MNYYGLFITMFLLTVVGCGNDDPQPDDPANDFSMLDLTDPDEIADWEASSDNIDHSKIKVVKLSYFYDVLGNKKPKPPRAVAIEISKSKLNGITPEQQQALDFFIENEREIHATVRKAIYNYYQVLYPDYKEAQEDASALYGGPKNIDDVLPPILNGTELDQIVEFASIRINSTTDGKATIGIEAFGEWDINGIGLRLQDGEVVEIGNAYVGL</sequence>
<dbReference type="AlphaFoldDB" id="A0A517WSZ3"/>
<dbReference type="Pfam" id="PF22481">
    <property type="entry name" value="DUF6985"/>
    <property type="match status" value="1"/>
</dbReference>
<dbReference type="EMBL" id="CP037422">
    <property type="protein sequence ID" value="QDU08370.1"/>
    <property type="molecule type" value="Genomic_DNA"/>
</dbReference>
<organism evidence="2 3">
    <name type="scientific">Gimesia aquarii</name>
    <dbReference type="NCBI Taxonomy" id="2527964"/>
    <lineage>
        <taxon>Bacteria</taxon>
        <taxon>Pseudomonadati</taxon>
        <taxon>Planctomycetota</taxon>
        <taxon>Planctomycetia</taxon>
        <taxon>Planctomycetales</taxon>
        <taxon>Planctomycetaceae</taxon>
        <taxon>Gimesia</taxon>
    </lineage>
</organism>
<dbReference type="OrthoDB" id="3477708at2"/>